<protein>
    <submittedName>
        <fullName evidence="1">Uncharacterized protein</fullName>
    </submittedName>
</protein>
<sequence length="210" mass="24388">MTPLNNQVISDLEKEAIAETVHETLSEFRDELKKIVKLGNAVYTDILEGSCFYYAALGADVCTKVLEMKCDDRVYALQAGGFKIMTDPLSFFEYKGDGFDQNNYHCWIAGPLPRKDDGKFEIIDFTVRHYKAQVNKTPNLSWKREDLEGINFIWDYPDNLHNEKGIEFFSNDSITKSMYFQWQDDPDRKMILEKSEEILNRKLANLENQA</sequence>
<dbReference type="Proteomes" id="UP000660381">
    <property type="component" value="Unassembled WGS sequence"/>
</dbReference>
<evidence type="ECO:0000313" key="1">
    <source>
        <dbReference type="EMBL" id="MBD2692568.1"/>
    </source>
</evidence>
<comment type="caution">
    <text evidence="1">The sequence shown here is derived from an EMBL/GenBank/DDBJ whole genome shotgun (WGS) entry which is preliminary data.</text>
</comment>
<reference evidence="1 2" key="1">
    <citation type="journal article" date="2020" name="ISME J.">
        <title>Comparative genomics reveals insights into cyanobacterial evolution and habitat adaptation.</title>
        <authorList>
            <person name="Chen M.Y."/>
            <person name="Teng W.K."/>
            <person name="Zhao L."/>
            <person name="Hu C.X."/>
            <person name="Zhou Y.K."/>
            <person name="Han B.P."/>
            <person name="Song L.R."/>
            <person name="Shu W.S."/>
        </authorList>
    </citation>
    <scope>NUCLEOTIDE SEQUENCE [LARGE SCALE GENOMIC DNA]</scope>
    <source>
        <strain evidence="1 2">FACHB-362</strain>
    </source>
</reference>
<evidence type="ECO:0000313" key="2">
    <source>
        <dbReference type="Proteomes" id="UP000660381"/>
    </source>
</evidence>
<name>A0ABR8J4N6_9NOST</name>
<dbReference type="RefSeq" id="WP_190906946.1">
    <property type="nucleotide sequence ID" value="NZ_JACJTQ010000016.1"/>
</dbReference>
<organism evidence="1 2">
    <name type="scientific">Anabaena catenula FACHB-362</name>
    <dbReference type="NCBI Taxonomy" id="2692877"/>
    <lineage>
        <taxon>Bacteria</taxon>
        <taxon>Bacillati</taxon>
        <taxon>Cyanobacteriota</taxon>
        <taxon>Cyanophyceae</taxon>
        <taxon>Nostocales</taxon>
        <taxon>Nostocaceae</taxon>
        <taxon>Anabaena</taxon>
    </lineage>
</organism>
<dbReference type="EMBL" id="JACJTQ010000016">
    <property type="protein sequence ID" value="MBD2692568.1"/>
    <property type="molecule type" value="Genomic_DNA"/>
</dbReference>
<accession>A0ABR8J4N6</accession>
<keyword evidence="2" id="KW-1185">Reference proteome</keyword>
<proteinExistence type="predicted"/>
<gene>
    <name evidence="1" type="ORF">H6G68_12500</name>
</gene>